<feature type="transmembrane region" description="Helical" evidence="1">
    <location>
        <begin position="424"/>
        <end position="442"/>
    </location>
</feature>
<comment type="caution">
    <text evidence="2">The sequence shown here is derived from an EMBL/GenBank/DDBJ whole genome shotgun (WGS) entry which is preliminary data.</text>
</comment>
<evidence type="ECO:0008006" key="3">
    <source>
        <dbReference type="Google" id="ProtNLM"/>
    </source>
</evidence>
<keyword evidence="1" id="KW-1133">Transmembrane helix</keyword>
<name>A0A7C5QVE6_9PROT</name>
<feature type="transmembrane region" description="Helical" evidence="1">
    <location>
        <begin position="204"/>
        <end position="222"/>
    </location>
</feature>
<gene>
    <name evidence="2" type="ORF">ENJ42_01885</name>
</gene>
<feature type="transmembrane region" description="Helical" evidence="1">
    <location>
        <begin position="76"/>
        <end position="97"/>
    </location>
</feature>
<feature type="transmembrane region" description="Helical" evidence="1">
    <location>
        <begin position="258"/>
        <end position="278"/>
    </location>
</feature>
<feature type="transmembrane region" description="Helical" evidence="1">
    <location>
        <begin position="372"/>
        <end position="391"/>
    </location>
</feature>
<accession>A0A7C5QVE6</accession>
<proteinExistence type="predicted"/>
<feature type="transmembrane region" description="Helical" evidence="1">
    <location>
        <begin position="228"/>
        <end position="246"/>
    </location>
</feature>
<reference evidence="2" key="1">
    <citation type="journal article" date="2020" name="mSystems">
        <title>Genome- and Community-Level Interaction Insights into Carbon Utilization and Element Cycling Functions of Hydrothermarchaeota in Hydrothermal Sediment.</title>
        <authorList>
            <person name="Zhou Z."/>
            <person name="Liu Y."/>
            <person name="Xu W."/>
            <person name="Pan J."/>
            <person name="Luo Z.H."/>
            <person name="Li M."/>
        </authorList>
    </citation>
    <scope>NUCLEOTIDE SEQUENCE [LARGE SCALE GENOMIC DNA]</scope>
    <source>
        <strain evidence="2">HyVt-485</strain>
    </source>
</reference>
<protein>
    <recommendedName>
        <fullName evidence="3">DUF4401 domain-containing protein</fullName>
    </recommendedName>
</protein>
<feature type="transmembrane region" description="Helical" evidence="1">
    <location>
        <begin position="50"/>
        <end position="70"/>
    </location>
</feature>
<sequence length="455" mass="48652">MTESLAIANDNFVDTGDMRQHLAEITPTALPNALEGGEARPARAVRRTGSLGFVVIILWAASLIWTSLGAKAGTSYMHAAYLAFPVFLSSLALGFIGKIHQSPLVSSVGMFSTLAAMSVCGLALNFGLNLHIGAGTLLALAAGVSVCLAVYLNDKTALVLSITYTLVWAGLAVATKALPGGYWLLPAIAATQVFAAIRWPSKPALILASLSLLSLLIAGLYSCVTSGALSAVMAVSLLAGIGLVWNRIGKSMQDYHRFGGLFMTNFGLVVAAFAAIGLQDYWLNPDKLPWQRDEISHLFSYRFLPMWLLVSVLSITAIFITGVLRVRKRKQGWFGVMCMTMLSTFIPLSLILEHTNLALKLAPYLSIDGKPGYILAGIVIGMAMGMLVNGLHRARLSMVVMAFCILCAEAAFIGQFLMQAPDNLTLFALSALISALSAALFARPQFRAPSMETTR</sequence>
<dbReference type="Proteomes" id="UP000885830">
    <property type="component" value="Unassembled WGS sequence"/>
</dbReference>
<evidence type="ECO:0000256" key="1">
    <source>
        <dbReference type="SAM" id="Phobius"/>
    </source>
</evidence>
<dbReference type="EMBL" id="DRMJ01000090">
    <property type="protein sequence ID" value="HHL42342.1"/>
    <property type="molecule type" value="Genomic_DNA"/>
</dbReference>
<dbReference type="AlphaFoldDB" id="A0A7C5QVE6"/>
<feature type="transmembrane region" description="Helical" evidence="1">
    <location>
        <begin position="398"/>
        <end position="418"/>
    </location>
</feature>
<keyword evidence="1" id="KW-0472">Membrane</keyword>
<feature type="transmembrane region" description="Helical" evidence="1">
    <location>
        <begin position="332"/>
        <end position="352"/>
    </location>
</feature>
<evidence type="ECO:0000313" key="2">
    <source>
        <dbReference type="EMBL" id="HHL42342.1"/>
    </source>
</evidence>
<keyword evidence="1" id="KW-0812">Transmembrane</keyword>
<feature type="transmembrane region" description="Helical" evidence="1">
    <location>
        <begin position="157"/>
        <end position="174"/>
    </location>
</feature>
<feature type="transmembrane region" description="Helical" evidence="1">
    <location>
        <begin position="298"/>
        <end position="320"/>
    </location>
</feature>
<feature type="transmembrane region" description="Helical" evidence="1">
    <location>
        <begin position="180"/>
        <end position="197"/>
    </location>
</feature>
<feature type="transmembrane region" description="Helical" evidence="1">
    <location>
        <begin position="104"/>
        <end position="124"/>
    </location>
</feature>
<feature type="transmembrane region" description="Helical" evidence="1">
    <location>
        <begin position="130"/>
        <end position="152"/>
    </location>
</feature>
<organism evidence="2">
    <name type="scientific">Hellea balneolensis</name>
    <dbReference type="NCBI Taxonomy" id="287478"/>
    <lineage>
        <taxon>Bacteria</taxon>
        <taxon>Pseudomonadati</taxon>
        <taxon>Pseudomonadota</taxon>
        <taxon>Alphaproteobacteria</taxon>
        <taxon>Maricaulales</taxon>
        <taxon>Robiginitomaculaceae</taxon>
        <taxon>Hellea</taxon>
    </lineage>
</organism>